<accession>A0A820KLA4</accession>
<sequence>NPPPTPLGKICANLKMISQCASAADAQEYLFI</sequence>
<organism evidence="1 2">
    <name type="scientific">Rotaria sordida</name>
    <dbReference type="NCBI Taxonomy" id="392033"/>
    <lineage>
        <taxon>Eukaryota</taxon>
        <taxon>Metazoa</taxon>
        <taxon>Spiralia</taxon>
        <taxon>Gnathifera</taxon>
        <taxon>Rotifera</taxon>
        <taxon>Eurotatoria</taxon>
        <taxon>Bdelloidea</taxon>
        <taxon>Philodinida</taxon>
        <taxon>Philodinidae</taxon>
        <taxon>Rotaria</taxon>
    </lineage>
</organism>
<dbReference type="Proteomes" id="UP000663874">
    <property type="component" value="Unassembled WGS sequence"/>
</dbReference>
<protein>
    <submittedName>
        <fullName evidence="1">Uncharacterized protein</fullName>
    </submittedName>
</protein>
<evidence type="ECO:0000313" key="2">
    <source>
        <dbReference type="Proteomes" id="UP000663874"/>
    </source>
</evidence>
<reference evidence="1" key="1">
    <citation type="submission" date="2021-02" db="EMBL/GenBank/DDBJ databases">
        <authorList>
            <person name="Nowell W R."/>
        </authorList>
    </citation>
    <scope>NUCLEOTIDE SEQUENCE</scope>
</reference>
<feature type="non-terminal residue" evidence="1">
    <location>
        <position position="1"/>
    </location>
</feature>
<proteinExistence type="predicted"/>
<dbReference type="AlphaFoldDB" id="A0A820KLA4"/>
<name>A0A820KLA4_9BILA</name>
<gene>
    <name evidence="1" type="ORF">FNK824_LOCUS42122</name>
</gene>
<dbReference type="EMBL" id="CAJOBE010046711">
    <property type="protein sequence ID" value="CAF4344239.1"/>
    <property type="molecule type" value="Genomic_DNA"/>
</dbReference>
<evidence type="ECO:0000313" key="1">
    <source>
        <dbReference type="EMBL" id="CAF4344239.1"/>
    </source>
</evidence>
<comment type="caution">
    <text evidence="1">The sequence shown here is derived from an EMBL/GenBank/DDBJ whole genome shotgun (WGS) entry which is preliminary data.</text>
</comment>